<dbReference type="AlphaFoldDB" id="A0A0F6B478"/>
<sequence length="83" mass="9857">MIALTFMINIMRRSFFGHDGRNTFESMPFCVFFSQWHTMCNIDDSMILNYRPLTGRHRIPDSGYRRQNVLNVVPRSCCFAQIF</sequence>
<evidence type="ECO:0000313" key="1">
    <source>
        <dbReference type="EMBL" id="ACY89319.1"/>
    </source>
</evidence>
<proteinExistence type="predicted"/>
<keyword evidence="2" id="KW-1185">Reference proteome</keyword>
<gene>
    <name evidence="1" type="ordered locus">STM14_2880</name>
</gene>
<accession>A0A0F6B478</accession>
<protein>
    <submittedName>
        <fullName evidence="1">Uncharacterized protein</fullName>
    </submittedName>
</protein>
<dbReference type="HOGENOM" id="CLU_180084_0_0_6"/>
<name>A0A0F6B478_SALT1</name>
<evidence type="ECO:0000313" key="2">
    <source>
        <dbReference type="Proteomes" id="UP000002695"/>
    </source>
</evidence>
<dbReference type="EMBL" id="CP001363">
    <property type="protein sequence ID" value="ACY89319.1"/>
    <property type="molecule type" value="Genomic_DNA"/>
</dbReference>
<dbReference type="KEGG" id="seo:STM14_2880"/>
<organism evidence="1 2">
    <name type="scientific">Salmonella typhimurium (strain 14028s / SGSC 2262)</name>
    <dbReference type="NCBI Taxonomy" id="588858"/>
    <lineage>
        <taxon>Bacteria</taxon>
        <taxon>Pseudomonadati</taxon>
        <taxon>Pseudomonadota</taxon>
        <taxon>Gammaproteobacteria</taxon>
        <taxon>Enterobacterales</taxon>
        <taxon>Enterobacteriaceae</taxon>
        <taxon>Salmonella</taxon>
    </lineage>
</organism>
<dbReference type="Proteomes" id="UP000002695">
    <property type="component" value="Chromosome"/>
</dbReference>
<reference evidence="1 2" key="1">
    <citation type="journal article" date="2010" name="J. Bacteriol.">
        <title>Short-term signatures of evolutionary change in the Salmonella enterica serovar typhimurium 14028 genome.</title>
        <authorList>
            <person name="Jarvik T."/>
            <person name="Smillie C."/>
            <person name="Groisman E.A."/>
            <person name="Ochman H."/>
        </authorList>
    </citation>
    <scope>NUCLEOTIDE SEQUENCE [LARGE SCALE GENOMIC DNA]</scope>
    <source>
        <strain evidence="2">14028s / SGSC 2262</strain>
    </source>
</reference>